<comment type="caution">
    <text evidence="2">The sequence shown here is derived from an EMBL/GenBank/DDBJ whole genome shotgun (WGS) entry which is preliminary data.</text>
</comment>
<dbReference type="EMBL" id="JAHYIQ010000009">
    <property type="protein sequence ID" value="KAK1129284.1"/>
    <property type="molecule type" value="Genomic_DNA"/>
</dbReference>
<accession>A0AA40KQQ7</accession>
<evidence type="ECO:0000313" key="3">
    <source>
        <dbReference type="Proteomes" id="UP001177670"/>
    </source>
</evidence>
<dbReference type="AlphaFoldDB" id="A0AA40KQQ7"/>
<organism evidence="2 3">
    <name type="scientific">Melipona bicolor</name>
    <dbReference type="NCBI Taxonomy" id="60889"/>
    <lineage>
        <taxon>Eukaryota</taxon>
        <taxon>Metazoa</taxon>
        <taxon>Ecdysozoa</taxon>
        <taxon>Arthropoda</taxon>
        <taxon>Hexapoda</taxon>
        <taxon>Insecta</taxon>
        <taxon>Pterygota</taxon>
        <taxon>Neoptera</taxon>
        <taxon>Endopterygota</taxon>
        <taxon>Hymenoptera</taxon>
        <taxon>Apocrita</taxon>
        <taxon>Aculeata</taxon>
        <taxon>Apoidea</taxon>
        <taxon>Anthophila</taxon>
        <taxon>Apidae</taxon>
        <taxon>Melipona</taxon>
    </lineage>
</organism>
<protein>
    <submittedName>
        <fullName evidence="2">Uncharacterized protein</fullName>
    </submittedName>
</protein>
<gene>
    <name evidence="2" type="ORF">K0M31_020412</name>
</gene>
<feature type="region of interest" description="Disordered" evidence="1">
    <location>
        <begin position="1"/>
        <end position="24"/>
    </location>
</feature>
<keyword evidence="3" id="KW-1185">Reference proteome</keyword>
<reference evidence="2" key="1">
    <citation type="submission" date="2021-10" db="EMBL/GenBank/DDBJ databases">
        <title>Melipona bicolor Genome sequencing and assembly.</title>
        <authorList>
            <person name="Araujo N.S."/>
            <person name="Arias M.C."/>
        </authorList>
    </citation>
    <scope>NUCLEOTIDE SEQUENCE</scope>
    <source>
        <strain evidence="2">USP_2M_L1-L4_2017</strain>
        <tissue evidence="2">Whole body</tissue>
    </source>
</reference>
<evidence type="ECO:0000313" key="2">
    <source>
        <dbReference type="EMBL" id="KAK1129284.1"/>
    </source>
</evidence>
<feature type="compositionally biased region" description="Basic and acidic residues" evidence="1">
    <location>
        <begin position="1"/>
        <end position="15"/>
    </location>
</feature>
<evidence type="ECO:0000256" key="1">
    <source>
        <dbReference type="SAM" id="MobiDB-lite"/>
    </source>
</evidence>
<proteinExistence type="predicted"/>
<sequence>MQEKEKENGSFDFRVKPILTTPPANSFPQSAITISVKGIPTNANKMQNILPPLVDGTTFPYP</sequence>
<name>A0AA40KQQ7_9HYME</name>
<dbReference type="Proteomes" id="UP001177670">
    <property type="component" value="Unassembled WGS sequence"/>
</dbReference>